<protein>
    <recommendedName>
        <fullName evidence="4">NADH dehydrogenase [ubiquinone] 1 alpha subcomplex assembly factor 3</fullName>
    </recommendedName>
</protein>
<dbReference type="Proteomes" id="UP001212152">
    <property type="component" value="Unassembled WGS sequence"/>
</dbReference>
<dbReference type="AlphaFoldDB" id="A0AAD5XS20"/>
<dbReference type="PANTHER" id="PTHR21192:SF2">
    <property type="entry name" value="NADH DEHYDROGENASE [UBIQUINONE] 1 ALPHA SUBCOMPLEX ASSEMBLY FACTOR 3"/>
    <property type="match status" value="1"/>
</dbReference>
<gene>
    <name evidence="2" type="ORF">HDU87_001397</name>
</gene>
<sequence>MANNEPPQGVNSLIFGIKNQQQVPGAGSFASPFGATTLPAYGGPQAGFLAATPQPQPQQYQQNAPQSNQSAASIISALGNLLKGQQPVQPAANTYQQYPVQPQFPDLSATPQPAAAPSLLGMWQAQSAQNQYQNPTDQRREYQIPGANANRANLTDESGWKPAENSHSNSNDDYDQSDYIPSKRDSADANDSSNSPPPLPPKPAAKNGGISSDDFRKLAELSEEGRVYDLVSELEGNQRQKEDELLAKRAAIIEKHDSDLLAQEITGSLSPLQERQSRQRLVEELKIFDKMVLKEMDFVRRNQQMILQERSLPTITRRHISSQNSPPSERLDPLVKYNIFPTSSAEPASSKLFSAVGNTSFTVGDLRMHGPVVVINDQVLMWDVPQFGVGSDEVLSALDASTTQDRGGEALLKGDPSSPFYGWGVDCFKIFEVIEQQPEILVIGTGAQTYPLPPYLKAYLHGLGMQVEVLASRQAGSTYNILVQEGRRPAAALLPVVPTSARTGQVLVKFKQPPKQRDELEDDERRH</sequence>
<dbReference type="EMBL" id="JADGJQ010000013">
    <property type="protein sequence ID" value="KAJ3181266.1"/>
    <property type="molecule type" value="Genomic_DNA"/>
</dbReference>
<evidence type="ECO:0000313" key="2">
    <source>
        <dbReference type="EMBL" id="KAJ3181266.1"/>
    </source>
</evidence>
<proteinExistence type="predicted"/>
<accession>A0AAD5XS20</accession>
<dbReference type="InterPro" id="IPR007523">
    <property type="entry name" value="NDUFAF3/AAMDC"/>
</dbReference>
<dbReference type="InterPro" id="IPR036748">
    <property type="entry name" value="MTH938-like_sf"/>
</dbReference>
<evidence type="ECO:0000256" key="1">
    <source>
        <dbReference type="SAM" id="MobiDB-lite"/>
    </source>
</evidence>
<evidence type="ECO:0000313" key="3">
    <source>
        <dbReference type="Proteomes" id="UP001212152"/>
    </source>
</evidence>
<feature type="compositionally biased region" description="Low complexity" evidence="1">
    <location>
        <begin position="57"/>
        <end position="71"/>
    </location>
</feature>
<comment type="caution">
    <text evidence="2">The sequence shown here is derived from an EMBL/GenBank/DDBJ whole genome shotgun (WGS) entry which is preliminary data.</text>
</comment>
<dbReference type="SUPFAM" id="SSF64076">
    <property type="entry name" value="MTH938-like"/>
    <property type="match status" value="1"/>
</dbReference>
<dbReference type="GO" id="GO:0005743">
    <property type="term" value="C:mitochondrial inner membrane"/>
    <property type="evidence" value="ECO:0007669"/>
    <property type="project" value="TreeGrafter"/>
</dbReference>
<evidence type="ECO:0008006" key="4">
    <source>
        <dbReference type="Google" id="ProtNLM"/>
    </source>
</evidence>
<dbReference type="Gene3D" id="3.40.1230.10">
    <property type="entry name" value="MTH938-like"/>
    <property type="match status" value="1"/>
</dbReference>
<name>A0AAD5XS20_9FUNG</name>
<feature type="region of interest" description="Disordered" evidence="1">
    <location>
        <begin position="42"/>
        <end position="71"/>
    </location>
</feature>
<keyword evidence="3" id="KW-1185">Reference proteome</keyword>
<feature type="region of interest" description="Disordered" evidence="1">
    <location>
        <begin position="151"/>
        <end position="212"/>
    </location>
</feature>
<reference evidence="2" key="1">
    <citation type="submission" date="2020-05" db="EMBL/GenBank/DDBJ databases">
        <title>Phylogenomic resolution of chytrid fungi.</title>
        <authorList>
            <person name="Stajich J.E."/>
            <person name="Amses K."/>
            <person name="Simmons R."/>
            <person name="Seto K."/>
            <person name="Myers J."/>
            <person name="Bonds A."/>
            <person name="Quandt C.A."/>
            <person name="Barry K."/>
            <person name="Liu P."/>
            <person name="Grigoriev I."/>
            <person name="Longcore J.E."/>
            <person name="James T.Y."/>
        </authorList>
    </citation>
    <scope>NUCLEOTIDE SEQUENCE</scope>
    <source>
        <strain evidence="2">JEL0379</strain>
    </source>
</reference>
<dbReference type="GO" id="GO:0032981">
    <property type="term" value="P:mitochondrial respiratory chain complex I assembly"/>
    <property type="evidence" value="ECO:0007669"/>
    <property type="project" value="TreeGrafter"/>
</dbReference>
<dbReference type="Pfam" id="PF04430">
    <property type="entry name" value="DUF498"/>
    <property type="match status" value="1"/>
</dbReference>
<dbReference type="PANTHER" id="PTHR21192">
    <property type="entry name" value="NUCLEAR PROTEIN E3-3"/>
    <property type="match status" value="1"/>
</dbReference>
<organism evidence="2 3">
    <name type="scientific">Geranomyces variabilis</name>
    <dbReference type="NCBI Taxonomy" id="109894"/>
    <lineage>
        <taxon>Eukaryota</taxon>
        <taxon>Fungi</taxon>
        <taxon>Fungi incertae sedis</taxon>
        <taxon>Chytridiomycota</taxon>
        <taxon>Chytridiomycota incertae sedis</taxon>
        <taxon>Chytridiomycetes</taxon>
        <taxon>Spizellomycetales</taxon>
        <taxon>Powellomycetaceae</taxon>
        <taxon>Geranomyces</taxon>
    </lineage>
</organism>